<keyword evidence="1" id="KW-0805">Transcription regulation</keyword>
<dbReference type="Proteomes" id="UP000524237">
    <property type="component" value="Unassembled WGS sequence"/>
</dbReference>
<reference evidence="5 6" key="1">
    <citation type="submission" date="2020-07" db="EMBL/GenBank/DDBJ databases">
        <title>Sequencing the genomes of 1000 actinobacteria strains.</title>
        <authorList>
            <person name="Klenk H.-P."/>
        </authorList>
    </citation>
    <scope>NUCLEOTIDE SEQUENCE [LARGE SCALE GENOMIC DNA]</scope>
    <source>
        <strain evidence="5 6">DSM 23737</strain>
    </source>
</reference>
<dbReference type="PROSITE" id="PS50995">
    <property type="entry name" value="HTH_MARR_2"/>
    <property type="match status" value="1"/>
</dbReference>
<dbReference type="RefSeq" id="WP_182484120.1">
    <property type="nucleotide sequence ID" value="NZ_JACGWU010000001.1"/>
</dbReference>
<proteinExistence type="predicted"/>
<dbReference type="EMBL" id="JACGWU010000001">
    <property type="protein sequence ID" value="MBA8828742.1"/>
    <property type="molecule type" value="Genomic_DNA"/>
</dbReference>
<gene>
    <name evidence="5" type="ORF">FB555_000813</name>
</gene>
<evidence type="ECO:0000313" key="5">
    <source>
        <dbReference type="EMBL" id="MBA8828742.1"/>
    </source>
</evidence>
<dbReference type="SMART" id="SM00347">
    <property type="entry name" value="HTH_MARR"/>
    <property type="match status" value="1"/>
</dbReference>
<dbReference type="InterPro" id="IPR000835">
    <property type="entry name" value="HTH_MarR-typ"/>
</dbReference>
<feature type="domain" description="HTH marR-type" evidence="4">
    <location>
        <begin position="23"/>
        <end position="158"/>
    </location>
</feature>
<dbReference type="AlphaFoldDB" id="A0A7W3JTD3"/>
<organism evidence="5 6">
    <name type="scientific">Alpinimonas psychrophila</name>
    <dbReference type="NCBI Taxonomy" id="748908"/>
    <lineage>
        <taxon>Bacteria</taxon>
        <taxon>Bacillati</taxon>
        <taxon>Actinomycetota</taxon>
        <taxon>Actinomycetes</taxon>
        <taxon>Micrococcales</taxon>
        <taxon>Microbacteriaceae</taxon>
        <taxon>Alpinimonas</taxon>
    </lineage>
</organism>
<dbReference type="PRINTS" id="PR00598">
    <property type="entry name" value="HTHMARR"/>
</dbReference>
<comment type="caution">
    <text evidence="5">The sequence shown here is derived from an EMBL/GenBank/DDBJ whole genome shotgun (WGS) entry which is preliminary data.</text>
</comment>
<protein>
    <submittedName>
        <fullName evidence="5">DNA-binding MarR family transcriptional regulator</fullName>
    </submittedName>
</protein>
<dbReference type="InterPro" id="IPR036388">
    <property type="entry name" value="WH-like_DNA-bd_sf"/>
</dbReference>
<keyword evidence="3" id="KW-0804">Transcription</keyword>
<dbReference type="PANTHER" id="PTHR42756:SF1">
    <property type="entry name" value="TRANSCRIPTIONAL REPRESSOR OF EMRAB OPERON"/>
    <property type="match status" value="1"/>
</dbReference>
<evidence type="ECO:0000256" key="1">
    <source>
        <dbReference type="ARBA" id="ARBA00023015"/>
    </source>
</evidence>
<keyword evidence="2 5" id="KW-0238">DNA-binding</keyword>
<sequence length="165" mass="17837">MSDHVNEILAQWKVERPELDVSPMAVIGRLTRAAAAVQSRLDNTFAQYGLDASSFDVLATLLRSGTPYVISPAQLSRDAMITTSAVAQRLNKLETRELVSREQNPADGRGTVVALTDAGKELVERVLPAHLETEHSMTATLSPEEQTLLADLLQRLTQAAASGNS</sequence>
<dbReference type="GO" id="GO:0003700">
    <property type="term" value="F:DNA-binding transcription factor activity"/>
    <property type="evidence" value="ECO:0007669"/>
    <property type="project" value="InterPro"/>
</dbReference>
<keyword evidence="6" id="KW-1185">Reference proteome</keyword>
<dbReference type="InterPro" id="IPR036390">
    <property type="entry name" value="WH_DNA-bd_sf"/>
</dbReference>
<evidence type="ECO:0000256" key="2">
    <source>
        <dbReference type="ARBA" id="ARBA00023125"/>
    </source>
</evidence>
<dbReference type="PANTHER" id="PTHR42756">
    <property type="entry name" value="TRANSCRIPTIONAL REGULATOR, MARR"/>
    <property type="match status" value="1"/>
</dbReference>
<name>A0A7W3JTD3_9MICO</name>
<dbReference type="Pfam" id="PF12802">
    <property type="entry name" value="MarR_2"/>
    <property type="match status" value="1"/>
</dbReference>
<evidence type="ECO:0000259" key="4">
    <source>
        <dbReference type="PROSITE" id="PS50995"/>
    </source>
</evidence>
<evidence type="ECO:0000313" key="6">
    <source>
        <dbReference type="Proteomes" id="UP000524237"/>
    </source>
</evidence>
<dbReference type="Gene3D" id="1.10.10.10">
    <property type="entry name" value="Winged helix-like DNA-binding domain superfamily/Winged helix DNA-binding domain"/>
    <property type="match status" value="1"/>
</dbReference>
<accession>A0A7W3JTD3</accession>
<evidence type="ECO:0000256" key="3">
    <source>
        <dbReference type="ARBA" id="ARBA00023163"/>
    </source>
</evidence>
<dbReference type="GO" id="GO:0003677">
    <property type="term" value="F:DNA binding"/>
    <property type="evidence" value="ECO:0007669"/>
    <property type="project" value="UniProtKB-KW"/>
</dbReference>
<dbReference type="SUPFAM" id="SSF46785">
    <property type="entry name" value="Winged helix' DNA-binding domain"/>
    <property type="match status" value="1"/>
</dbReference>